<dbReference type="RefSeq" id="WP_166250047.1">
    <property type="nucleotide sequence ID" value="NZ_CP049616.1"/>
</dbReference>
<evidence type="ECO:0000313" key="2">
    <source>
        <dbReference type="Proteomes" id="UP000502928"/>
    </source>
</evidence>
<reference evidence="1 2" key="1">
    <citation type="submission" date="2020-02" db="EMBL/GenBank/DDBJ databases">
        <title>Complete genome of Muricauda sp. 501str8.</title>
        <authorList>
            <person name="Dong B."/>
            <person name="Zhu S."/>
            <person name="Yang J."/>
            <person name="Chen J."/>
        </authorList>
    </citation>
    <scope>NUCLEOTIDE SEQUENCE [LARGE SCALE GENOMIC DNA]</scope>
    <source>
        <strain evidence="1 2">501str8</strain>
    </source>
</reference>
<dbReference type="InterPro" id="IPR026341">
    <property type="entry name" value="T9SS_type_B"/>
</dbReference>
<dbReference type="AlphaFoldDB" id="A0A6G7J761"/>
<protein>
    <submittedName>
        <fullName evidence="1">Gliding motility-associated C-terminal domain-containing protein</fullName>
    </submittedName>
</protein>
<gene>
    <name evidence="1" type="ORF">GVT53_18965</name>
</gene>
<name>A0A6G7J761_9FLAO</name>
<dbReference type="KEGG" id="mut:GVT53_18965"/>
<keyword evidence="2" id="KW-1185">Reference proteome</keyword>
<evidence type="ECO:0000313" key="1">
    <source>
        <dbReference type="EMBL" id="QII46675.1"/>
    </source>
</evidence>
<dbReference type="NCBIfam" id="TIGR04131">
    <property type="entry name" value="Bac_Flav_CTERM"/>
    <property type="match status" value="1"/>
</dbReference>
<dbReference type="EMBL" id="CP049616">
    <property type="protein sequence ID" value="QII46675.1"/>
    <property type="molecule type" value="Genomic_DNA"/>
</dbReference>
<accession>A0A6G7J761</accession>
<proteinExistence type="predicted"/>
<dbReference type="Proteomes" id="UP000502928">
    <property type="component" value="Chromosome"/>
</dbReference>
<sequence length="167" mass="18961">MSLQQLKSNIWLITILFFCLTNCSSDGSISARNSFKCCTEEIDDNVNNLPLQENGELVDIYVSNVLTPNGDGINDFWVIENLYLYPNNTVEIYNSSDQLIFTTKGYDSAGNVFPTEEIAQGSYRYKIVIESEDVFLRQGYLCVVTEYPNNFNSNNGCQPLYPDPFLQ</sequence>
<organism evidence="1 2">
    <name type="scientific">Flagellimonas oceani</name>
    <dbReference type="NCBI Taxonomy" id="2698672"/>
    <lineage>
        <taxon>Bacteria</taxon>
        <taxon>Pseudomonadati</taxon>
        <taxon>Bacteroidota</taxon>
        <taxon>Flavobacteriia</taxon>
        <taxon>Flavobacteriales</taxon>
        <taxon>Flavobacteriaceae</taxon>
        <taxon>Flagellimonas</taxon>
    </lineage>
</organism>
<dbReference type="Pfam" id="PF13585">
    <property type="entry name" value="CHU_C"/>
    <property type="match status" value="1"/>
</dbReference>